<dbReference type="OrthoDB" id="6882680at2"/>
<keyword evidence="2" id="KW-0560">Oxidoreductase</keyword>
<dbReference type="PANTHER" id="PTHR43217">
    <property type="entry name" value="SUCCINATE SEMIALDEHYDE DEHYDROGENASE [NAD(P)+] SAD"/>
    <property type="match status" value="1"/>
</dbReference>
<reference evidence="5" key="1">
    <citation type="submission" date="2016-10" db="EMBL/GenBank/DDBJ databases">
        <authorList>
            <person name="Varghese N."/>
            <person name="Submissions S."/>
        </authorList>
    </citation>
    <scope>NUCLEOTIDE SEQUENCE [LARGE SCALE GENOMIC DNA]</scope>
    <source>
        <strain evidence="5">DSM 22002</strain>
    </source>
</reference>
<evidence type="ECO:0000256" key="2">
    <source>
        <dbReference type="ARBA" id="ARBA00023002"/>
    </source>
</evidence>
<dbReference type="GO" id="GO:0004777">
    <property type="term" value="F:succinate-semialdehyde dehydrogenase (NAD+) activity"/>
    <property type="evidence" value="ECO:0007669"/>
    <property type="project" value="TreeGrafter"/>
</dbReference>
<accession>A0A1G8DJ47</accession>
<dbReference type="AlphaFoldDB" id="A0A1G8DJ47"/>
<dbReference type="Gene3D" id="3.40.605.10">
    <property type="entry name" value="Aldehyde Dehydrogenase, Chain A, domain 1"/>
    <property type="match status" value="1"/>
</dbReference>
<dbReference type="RefSeq" id="WP_092504105.1">
    <property type="nucleotide sequence ID" value="NZ_LT629695.1"/>
</dbReference>
<dbReference type="InterPro" id="IPR047110">
    <property type="entry name" value="GABD/Sad-like"/>
</dbReference>
<organism evidence="4 5">
    <name type="scientific">Agrococcus jejuensis</name>
    <dbReference type="NCBI Taxonomy" id="399736"/>
    <lineage>
        <taxon>Bacteria</taxon>
        <taxon>Bacillati</taxon>
        <taxon>Actinomycetota</taxon>
        <taxon>Actinomycetes</taxon>
        <taxon>Micrococcales</taxon>
        <taxon>Microbacteriaceae</taxon>
        <taxon>Agrococcus</taxon>
    </lineage>
</organism>
<dbReference type="EMBL" id="LT629695">
    <property type="protein sequence ID" value="SDH57664.1"/>
    <property type="molecule type" value="Genomic_DNA"/>
</dbReference>
<dbReference type="FunFam" id="3.40.309.10:FF:000009">
    <property type="entry name" value="Aldehyde dehydrogenase A"/>
    <property type="match status" value="1"/>
</dbReference>
<keyword evidence="5" id="KW-1185">Reference proteome</keyword>
<dbReference type="STRING" id="399736.SAMN04489720_1666"/>
<gene>
    <name evidence="4" type="ORF">SAMN04489720_1666</name>
</gene>
<proteinExistence type="inferred from homology"/>
<dbReference type="Pfam" id="PF00171">
    <property type="entry name" value="Aldedh"/>
    <property type="match status" value="1"/>
</dbReference>
<sequence length="455" mass="47659">MAYRSVDPATGEVLADHAEATEAEIEAAVAAAAERHASMPPLDERIAAMRSIAAAFRDQEVELATTIAREMGKPLPQGIGEVRLVASIWDWYADRPELLADRDLHTDWRGRAARVELRPTGPIVGVMPWNFPYYQVARLAAPNLLLGNPVIIKHAGSCTGAALAMQAMADASGLPAGAYQTVLASNAQIATMIADPRIQGVSLTGSERAGAAVAEVAGRSLTRCVLELGGSDPFIVLSTHDLDALVETAIAARTRNCGQACTSAKRFIVHESLHDAFVERLAAGMRALRIGSPLDDGVDLGPMSSEAAAADLVTQVASAVAEGATLVTGGIRIPGAGAFVEPGILTGVTPAMRVWHEELFGPVAMVVPVADAEEAVRVANDSPFGLGANVFDDADPARAEWVAERLEAGMVSIGAFGVSRPELPFGGVKRSGFGRELGPDAVLEFANRRLVTQPA</sequence>
<dbReference type="InterPro" id="IPR016161">
    <property type="entry name" value="Ald_DH/histidinol_DH"/>
</dbReference>
<dbReference type="InterPro" id="IPR015590">
    <property type="entry name" value="Aldehyde_DH_dom"/>
</dbReference>
<evidence type="ECO:0000259" key="3">
    <source>
        <dbReference type="Pfam" id="PF00171"/>
    </source>
</evidence>
<dbReference type="Proteomes" id="UP000198822">
    <property type="component" value="Chromosome I"/>
</dbReference>
<dbReference type="InterPro" id="IPR016163">
    <property type="entry name" value="Ald_DH_C"/>
</dbReference>
<name>A0A1G8DJ47_9MICO</name>
<evidence type="ECO:0000313" key="4">
    <source>
        <dbReference type="EMBL" id="SDH57664.1"/>
    </source>
</evidence>
<dbReference type="InterPro" id="IPR016162">
    <property type="entry name" value="Ald_DH_N"/>
</dbReference>
<evidence type="ECO:0000256" key="1">
    <source>
        <dbReference type="ARBA" id="ARBA00009986"/>
    </source>
</evidence>
<comment type="similarity">
    <text evidence="1">Belongs to the aldehyde dehydrogenase family.</text>
</comment>
<dbReference type="Gene3D" id="3.40.309.10">
    <property type="entry name" value="Aldehyde Dehydrogenase, Chain A, domain 2"/>
    <property type="match status" value="1"/>
</dbReference>
<dbReference type="PANTHER" id="PTHR43217:SF2">
    <property type="entry name" value="SUCCINATE-SEMIALDEHYDE DEHYDROGENASE [NADP(+)]"/>
    <property type="match status" value="1"/>
</dbReference>
<evidence type="ECO:0000313" key="5">
    <source>
        <dbReference type="Proteomes" id="UP000198822"/>
    </source>
</evidence>
<feature type="domain" description="Aldehyde dehydrogenase" evidence="3">
    <location>
        <begin position="3"/>
        <end position="449"/>
    </location>
</feature>
<dbReference type="SUPFAM" id="SSF53720">
    <property type="entry name" value="ALDH-like"/>
    <property type="match status" value="1"/>
</dbReference>
<protein>
    <submittedName>
        <fullName evidence="4">Succinate-semialdehyde dehydrogenase / glutarate-semialdehyde dehydrogenase</fullName>
    </submittedName>
</protein>